<dbReference type="RefSeq" id="WP_013578502.1">
    <property type="nucleotide sequence ID" value="NC_015064.1"/>
</dbReference>
<evidence type="ECO:0000259" key="11">
    <source>
        <dbReference type="PROSITE" id="PS51900"/>
    </source>
</evidence>
<sequence>MKGLVKANAHLARSGTDYQTKRIAEVTVQCSCGCGQDFQRPSGAVNAHGPNYISLEHMGRHRTQIYLEDMCGSFLSVIKEYLDGFCRQHYKNQGTIRAAVCPFILFLNERGITDLENVTPKTVTEFISWATEVDYKSSPQHISVLNGFFKWALRHGHRKSGSPVIAKFHGKKRAQHLPRPYTAEEMTIIWALAEERGNSRLRAIIAIGEESGLRLGEICRLREEDVDLVGHRLFVRLPNKTDCERWAPFSDKTARYILEWRSERDDKCGHDFLFHNSLGDPPRADTMHRELCRTFCKIHGGTQVNPSGLDEWSTHRLRHTMASRLASGGASFPTIMAAGGWKSPSSMMHYTKVDADQARHGYDQAMRRAEEKSKTGRSKHILSPGDFLAAYGENA</sequence>
<keyword evidence="2" id="KW-0963">Cytoplasm</keyword>
<dbReference type="Gene3D" id="1.10.150.130">
    <property type="match status" value="1"/>
</dbReference>
<keyword evidence="8" id="KW-0131">Cell cycle</keyword>
<dbReference type="EMBL" id="CP002480">
    <property type="protein sequence ID" value="ADW67173.1"/>
    <property type="molecule type" value="Genomic_DNA"/>
</dbReference>
<dbReference type="SUPFAM" id="SSF56349">
    <property type="entry name" value="DNA breaking-rejoining enzymes"/>
    <property type="match status" value="1"/>
</dbReference>
<evidence type="ECO:0000256" key="6">
    <source>
        <dbReference type="ARBA" id="ARBA00023125"/>
    </source>
</evidence>
<gene>
    <name evidence="12" type="ordered locus">AciX9_0082</name>
</gene>
<dbReference type="Proteomes" id="UP000000343">
    <property type="component" value="Chromosome"/>
</dbReference>
<keyword evidence="3" id="KW-0132">Cell division</keyword>
<dbReference type="GO" id="GO:0005737">
    <property type="term" value="C:cytoplasm"/>
    <property type="evidence" value="ECO:0007669"/>
    <property type="project" value="UniProtKB-SubCell"/>
</dbReference>
<keyword evidence="4" id="KW-0159">Chromosome partition</keyword>
<dbReference type="GO" id="GO:0051301">
    <property type="term" value="P:cell division"/>
    <property type="evidence" value="ECO:0007669"/>
    <property type="project" value="UniProtKB-KW"/>
</dbReference>
<dbReference type="KEGG" id="acm:AciX9_0082"/>
<evidence type="ECO:0000313" key="13">
    <source>
        <dbReference type="Proteomes" id="UP000000343"/>
    </source>
</evidence>
<reference evidence="13" key="1">
    <citation type="submission" date="2011-01" db="EMBL/GenBank/DDBJ databases">
        <title>Complete sequence of chromosome of Acidobacterium sp. MP5ACTX9.</title>
        <authorList>
            <consortium name="US DOE Joint Genome Institute"/>
            <person name="Lucas S."/>
            <person name="Copeland A."/>
            <person name="Lapidus A."/>
            <person name="Cheng J.-F."/>
            <person name="Goodwin L."/>
            <person name="Pitluck S."/>
            <person name="Teshima H."/>
            <person name="Detter J.C."/>
            <person name="Han C."/>
            <person name="Tapia R."/>
            <person name="Land M."/>
            <person name="Hauser L."/>
            <person name="Kyrpides N."/>
            <person name="Ivanova N."/>
            <person name="Ovchinnikova G."/>
            <person name="Pagani I."/>
            <person name="Rawat S.R."/>
            <person name="Mannisto M."/>
            <person name="Haggblom M.M."/>
            <person name="Woyke T."/>
        </authorList>
    </citation>
    <scope>NUCLEOTIDE SEQUENCE [LARGE SCALE GENOMIC DNA]</scope>
    <source>
        <strain evidence="13">MP5ACTX9</strain>
    </source>
</reference>
<evidence type="ECO:0000256" key="3">
    <source>
        <dbReference type="ARBA" id="ARBA00022618"/>
    </source>
</evidence>
<keyword evidence="7" id="KW-0233">DNA recombination</keyword>
<evidence type="ECO:0000256" key="2">
    <source>
        <dbReference type="ARBA" id="ARBA00022490"/>
    </source>
</evidence>
<dbReference type="GO" id="GO:0003677">
    <property type="term" value="F:DNA binding"/>
    <property type="evidence" value="ECO:0007669"/>
    <property type="project" value="UniProtKB-UniRule"/>
</dbReference>
<dbReference type="eggNOG" id="COG4974">
    <property type="taxonomic scope" value="Bacteria"/>
</dbReference>
<evidence type="ECO:0000256" key="7">
    <source>
        <dbReference type="ARBA" id="ARBA00023172"/>
    </source>
</evidence>
<dbReference type="CDD" id="cd00397">
    <property type="entry name" value="DNA_BRE_C"/>
    <property type="match status" value="1"/>
</dbReference>
<feature type="domain" description="Core-binding (CB)" evidence="11">
    <location>
        <begin position="76"/>
        <end position="153"/>
    </location>
</feature>
<evidence type="ECO:0000256" key="5">
    <source>
        <dbReference type="ARBA" id="ARBA00022908"/>
    </source>
</evidence>
<dbReference type="PANTHER" id="PTHR30349:SF77">
    <property type="entry name" value="TYROSINE RECOMBINASE XERC"/>
    <property type="match status" value="1"/>
</dbReference>
<keyword evidence="13" id="KW-1185">Reference proteome</keyword>
<dbReference type="InterPro" id="IPR010998">
    <property type="entry name" value="Integrase_recombinase_N"/>
</dbReference>
<name>E8X4Y1_GRATM</name>
<dbReference type="InterPro" id="IPR050090">
    <property type="entry name" value="Tyrosine_recombinase_XerCD"/>
</dbReference>
<comment type="subcellular location">
    <subcellularLocation>
        <location evidence="1">Cytoplasm</location>
    </subcellularLocation>
</comment>
<dbReference type="PROSITE" id="PS51900">
    <property type="entry name" value="CB"/>
    <property type="match status" value="1"/>
</dbReference>
<dbReference type="PANTHER" id="PTHR30349">
    <property type="entry name" value="PHAGE INTEGRASE-RELATED"/>
    <property type="match status" value="1"/>
</dbReference>
<dbReference type="Gene3D" id="1.10.443.10">
    <property type="entry name" value="Intergrase catalytic core"/>
    <property type="match status" value="1"/>
</dbReference>
<dbReference type="HOGENOM" id="CLU_697851_0_0_0"/>
<evidence type="ECO:0000256" key="4">
    <source>
        <dbReference type="ARBA" id="ARBA00022829"/>
    </source>
</evidence>
<evidence type="ECO:0000313" key="12">
    <source>
        <dbReference type="EMBL" id="ADW67173.1"/>
    </source>
</evidence>
<proteinExistence type="predicted"/>
<keyword evidence="6 9" id="KW-0238">DNA-binding</keyword>
<protein>
    <submittedName>
        <fullName evidence="12">Integrase family protein</fullName>
    </submittedName>
</protein>
<dbReference type="PaxDb" id="1198114-AciX9_0082"/>
<evidence type="ECO:0000256" key="9">
    <source>
        <dbReference type="PROSITE-ProRule" id="PRU01248"/>
    </source>
</evidence>
<evidence type="ECO:0000259" key="10">
    <source>
        <dbReference type="PROSITE" id="PS51898"/>
    </source>
</evidence>
<dbReference type="STRING" id="1198114.AciX9_0082"/>
<dbReference type="InterPro" id="IPR002104">
    <property type="entry name" value="Integrase_catalytic"/>
</dbReference>
<evidence type="ECO:0000256" key="8">
    <source>
        <dbReference type="ARBA" id="ARBA00023306"/>
    </source>
</evidence>
<dbReference type="InterPro" id="IPR011010">
    <property type="entry name" value="DNA_brk_join_enz"/>
</dbReference>
<keyword evidence="5" id="KW-0229">DNA integration</keyword>
<dbReference type="GO" id="GO:0006310">
    <property type="term" value="P:DNA recombination"/>
    <property type="evidence" value="ECO:0007669"/>
    <property type="project" value="UniProtKB-KW"/>
</dbReference>
<dbReference type="AlphaFoldDB" id="E8X4Y1"/>
<dbReference type="GO" id="GO:0007059">
    <property type="term" value="P:chromosome segregation"/>
    <property type="evidence" value="ECO:0007669"/>
    <property type="project" value="UniProtKB-KW"/>
</dbReference>
<dbReference type="InterPro" id="IPR013762">
    <property type="entry name" value="Integrase-like_cat_sf"/>
</dbReference>
<dbReference type="PROSITE" id="PS51898">
    <property type="entry name" value="TYR_RECOMBINASE"/>
    <property type="match status" value="1"/>
</dbReference>
<dbReference type="InterPro" id="IPR044068">
    <property type="entry name" value="CB"/>
</dbReference>
<feature type="domain" description="Tyr recombinase" evidence="10">
    <location>
        <begin position="176"/>
        <end position="363"/>
    </location>
</feature>
<dbReference type="OrthoDB" id="9803188at2"/>
<dbReference type="GO" id="GO:0015074">
    <property type="term" value="P:DNA integration"/>
    <property type="evidence" value="ECO:0007669"/>
    <property type="project" value="UniProtKB-KW"/>
</dbReference>
<dbReference type="Pfam" id="PF00589">
    <property type="entry name" value="Phage_integrase"/>
    <property type="match status" value="1"/>
</dbReference>
<organism evidence="13">
    <name type="scientific">Granulicella tundricola (strain ATCC BAA-1859 / DSM 23138 / MP5ACTX9)</name>
    <dbReference type="NCBI Taxonomy" id="1198114"/>
    <lineage>
        <taxon>Bacteria</taxon>
        <taxon>Pseudomonadati</taxon>
        <taxon>Acidobacteriota</taxon>
        <taxon>Terriglobia</taxon>
        <taxon>Terriglobales</taxon>
        <taxon>Acidobacteriaceae</taxon>
        <taxon>Granulicella</taxon>
    </lineage>
</organism>
<evidence type="ECO:0000256" key="1">
    <source>
        <dbReference type="ARBA" id="ARBA00004496"/>
    </source>
</evidence>
<accession>E8X4Y1</accession>